<dbReference type="OMA" id="FYANDNG"/>
<accession>A0A059BM81</accession>
<feature type="domain" description="Leucine-rich repeat-containing N-terminal plant-type" evidence="13">
    <location>
        <begin position="20"/>
        <end position="37"/>
    </location>
</feature>
<evidence type="ECO:0000256" key="4">
    <source>
        <dbReference type="ARBA" id="ARBA00022614"/>
    </source>
</evidence>
<dbReference type="GO" id="GO:0005886">
    <property type="term" value="C:plasma membrane"/>
    <property type="evidence" value="ECO:0007669"/>
    <property type="project" value="UniProtKB-SubCell"/>
</dbReference>
<evidence type="ECO:0000256" key="3">
    <source>
        <dbReference type="ARBA" id="ARBA00009592"/>
    </source>
</evidence>
<sequence length="750" mass="83893">MPSLYYISLGFPPIPIGNESSWNKSVDCCSWNRVTCDHVTDNVISLDLTYSQFHDTLYSNGSLLLPKLQVLKMPHCGLIKFPHFLNSLKTLTHLYLSSNMISGEIPRWFWGVSHHTLEHLDLSTNLLEGGIQQLHWKRLLYVGLQQNSLQGPLPILSPSTRYFYANDNGFTGEISSSICQVSSLLELDLSNNSLLGTVPPCFGNITYLESLKLSSNKFQGPLPRFLVECVNLSILLLNHNEFNDIFPHWLKAPKLRHLDLQSNNFHGRINFTAFELSFPALRYLFISNNNFIGQWPTKVFSNTSLEVINLSNNKFGGPIPLPSPITMYYSIASNVIIGKIPYLICNATKLEMIDLSNNSLTGSFPGCLVNFSNTLSILNLGMNQLEGTIPQSISLIHGLRTLDLSRNQFEGTLPRSLVNCTNLEILDLSCNQIEDAFPSWLGKLLELTILILRSNKFKGLVNIPKGPLIFQKLRILDLSNNNFGGPLPTNLIMNLKGMKNREDEQDKPLYMTWPLVLSYRTLFTSEKMSYENTVTVMIKGKETKLVKILTIFTTIDLSCNSFQGDIPEAFGHLRFLIGLNLSHNYLISSIPLTLGNLTNLGWLDLSSNMLSGGIPRVLGDLASLGYLNLSNNQFVGQIPQDKQLSTFSSESFSGNLGLCGTPLPKACPGDAQSPPLSSLTPFDHEGHESWFKRKVVWIGYASGIVIGISVAYIAIETGRPKWLTQAVRTLERSAAQWMEKSKRKAIKFHR</sequence>
<keyword evidence="5 12" id="KW-0812">Transmembrane</keyword>
<gene>
    <name evidence="14" type="ORF">EUGRSUZ_F00579</name>
</gene>
<keyword evidence="7" id="KW-0677">Repeat</keyword>
<reference evidence="14" key="1">
    <citation type="submission" date="2013-07" db="EMBL/GenBank/DDBJ databases">
        <title>The genome of Eucalyptus grandis.</title>
        <authorList>
            <person name="Schmutz J."/>
            <person name="Hayes R."/>
            <person name="Myburg A."/>
            <person name="Tuskan G."/>
            <person name="Grattapaglia D."/>
            <person name="Rokhsar D.S."/>
        </authorList>
    </citation>
    <scope>NUCLEOTIDE SEQUENCE</scope>
    <source>
        <tissue evidence="14">Leaf extractions</tissue>
    </source>
</reference>
<dbReference type="PRINTS" id="PR00019">
    <property type="entry name" value="LEURICHRPT"/>
</dbReference>
<comment type="similarity">
    <text evidence="3">Belongs to the RLP family.</text>
</comment>
<evidence type="ECO:0000256" key="11">
    <source>
        <dbReference type="ARBA" id="ARBA00023180"/>
    </source>
</evidence>
<dbReference type="Pfam" id="PF08263">
    <property type="entry name" value="LRRNT_2"/>
    <property type="match status" value="1"/>
</dbReference>
<evidence type="ECO:0000256" key="8">
    <source>
        <dbReference type="ARBA" id="ARBA00022989"/>
    </source>
</evidence>
<proteinExistence type="inferred from homology"/>
<evidence type="ECO:0000313" key="14">
    <source>
        <dbReference type="EMBL" id="KCW66810.1"/>
    </source>
</evidence>
<dbReference type="InParanoid" id="A0A059BM81"/>
<evidence type="ECO:0000256" key="7">
    <source>
        <dbReference type="ARBA" id="ARBA00022737"/>
    </source>
</evidence>
<dbReference type="InterPro" id="IPR013210">
    <property type="entry name" value="LRR_N_plant-typ"/>
</dbReference>
<dbReference type="SMART" id="SM00369">
    <property type="entry name" value="LRR_TYP"/>
    <property type="match status" value="8"/>
</dbReference>
<evidence type="ECO:0000256" key="9">
    <source>
        <dbReference type="ARBA" id="ARBA00023136"/>
    </source>
</evidence>
<dbReference type="Pfam" id="PF00560">
    <property type="entry name" value="LRR_1"/>
    <property type="match status" value="6"/>
</dbReference>
<dbReference type="EMBL" id="KK198758">
    <property type="protein sequence ID" value="KCW66810.1"/>
    <property type="molecule type" value="Genomic_DNA"/>
</dbReference>
<dbReference type="InterPro" id="IPR032675">
    <property type="entry name" value="LRR_dom_sf"/>
</dbReference>
<dbReference type="FunFam" id="3.80.10.10:FF:000383">
    <property type="entry name" value="Leucine-rich repeat receptor protein kinase EMS1"/>
    <property type="match status" value="1"/>
</dbReference>
<keyword evidence="11" id="KW-0325">Glycoprotein</keyword>
<dbReference type="PANTHER" id="PTHR27000">
    <property type="entry name" value="LEUCINE-RICH REPEAT RECEPTOR-LIKE PROTEIN KINASE FAMILY PROTEIN-RELATED"/>
    <property type="match status" value="1"/>
</dbReference>
<evidence type="ECO:0000256" key="6">
    <source>
        <dbReference type="ARBA" id="ARBA00022729"/>
    </source>
</evidence>
<keyword evidence="8 12" id="KW-1133">Transmembrane helix</keyword>
<evidence type="ECO:0000256" key="2">
    <source>
        <dbReference type="ARBA" id="ARBA00004479"/>
    </source>
</evidence>
<dbReference type="AlphaFoldDB" id="A0A059BM81"/>
<keyword evidence="10" id="KW-0675">Receptor</keyword>
<comment type="subcellular location">
    <subcellularLocation>
        <location evidence="1">Cell membrane</location>
        <topology evidence="1">Single-pass membrane protein</topology>
    </subcellularLocation>
    <subcellularLocation>
        <location evidence="2">Membrane</location>
        <topology evidence="2">Single-pass type I membrane protein</topology>
    </subcellularLocation>
</comment>
<evidence type="ECO:0000259" key="13">
    <source>
        <dbReference type="Pfam" id="PF08263"/>
    </source>
</evidence>
<evidence type="ECO:0000256" key="10">
    <source>
        <dbReference type="ARBA" id="ARBA00023170"/>
    </source>
</evidence>
<feature type="transmembrane region" description="Helical" evidence="12">
    <location>
        <begin position="695"/>
        <end position="715"/>
    </location>
</feature>
<dbReference type="Pfam" id="PF13855">
    <property type="entry name" value="LRR_8"/>
    <property type="match status" value="2"/>
</dbReference>
<dbReference type="Gene3D" id="3.80.10.10">
    <property type="entry name" value="Ribonuclease Inhibitor"/>
    <property type="match status" value="3"/>
</dbReference>
<evidence type="ECO:0000256" key="5">
    <source>
        <dbReference type="ARBA" id="ARBA00022692"/>
    </source>
</evidence>
<evidence type="ECO:0000256" key="12">
    <source>
        <dbReference type="SAM" id="Phobius"/>
    </source>
</evidence>
<dbReference type="FunFam" id="3.80.10.10:FF:000111">
    <property type="entry name" value="LRR receptor-like serine/threonine-protein kinase ERECTA"/>
    <property type="match status" value="1"/>
</dbReference>
<evidence type="ECO:0000256" key="1">
    <source>
        <dbReference type="ARBA" id="ARBA00004162"/>
    </source>
</evidence>
<dbReference type="Gramene" id="KCW66810">
    <property type="protein sequence ID" value="KCW66810"/>
    <property type="gene ID" value="EUGRSUZ_F00579"/>
</dbReference>
<protein>
    <recommendedName>
        <fullName evidence="13">Leucine-rich repeat-containing N-terminal plant-type domain-containing protein</fullName>
    </recommendedName>
</protein>
<dbReference type="SUPFAM" id="SSF52058">
    <property type="entry name" value="L domain-like"/>
    <property type="match status" value="2"/>
</dbReference>
<dbReference type="PANTHER" id="PTHR27000:SF803">
    <property type="entry name" value="RECEPTOR-LIKE PROTEIN 45"/>
    <property type="match status" value="1"/>
</dbReference>
<keyword evidence="9 12" id="KW-0472">Membrane</keyword>
<name>A0A059BM81_EUCGR</name>
<dbReference type="InterPro" id="IPR003591">
    <property type="entry name" value="Leu-rich_rpt_typical-subtyp"/>
</dbReference>
<keyword evidence="6" id="KW-0732">Signal</keyword>
<dbReference type="InterPro" id="IPR001611">
    <property type="entry name" value="Leu-rich_rpt"/>
</dbReference>
<keyword evidence="4" id="KW-0433">Leucine-rich repeat</keyword>
<organism evidence="14">
    <name type="scientific">Eucalyptus grandis</name>
    <name type="common">Flooded gum</name>
    <dbReference type="NCBI Taxonomy" id="71139"/>
    <lineage>
        <taxon>Eukaryota</taxon>
        <taxon>Viridiplantae</taxon>
        <taxon>Streptophyta</taxon>
        <taxon>Embryophyta</taxon>
        <taxon>Tracheophyta</taxon>
        <taxon>Spermatophyta</taxon>
        <taxon>Magnoliopsida</taxon>
        <taxon>eudicotyledons</taxon>
        <taxon>Gunneridae</taxon>
        <taxon>Pentapetalae</taxon>
        <taxon>rosids</taxon>
        <taxon>malvids</taxon>
        <taxon>Myrtales</taxon>
        <taxon>Myrtaceae</taxon>
        <taxon>Myrtoideae</taxon>
        <taxon>Eucalypteae</taxon>
        <taxon>Eucalyptus</taxon>
    </lineage>
</organism>
<dbReference type="eggNOG" id="KOG0619">
    <property type="taxonomic scope" value="Eukaryota"/>
</dbReference>